<comment type="subcellular location">
    <subcellularLocation>
        <location evidence="8">Cell projection</location>
        <location evidence="8">Kinocilium</location>
    </subcellularLocation>
    <subcellularLocation>
        <location evidence="1">Cytoplasm</location>
        <location evidence="1">Cytoskeleton</location>
        <location evidence="1">Flagellum axoneme</location>
    </subcellularLocation>
</comment>
<evidence type="ECO:0000256" key="3">
    <source>
        <dbReference type="ARBA" id="ARBA00022794"/>
    </source>
</evidence>
<evidence type="ECO:0000313" key="11">
    <source>
        <dbReference type="EMBL" id="CAD5123887.1"/>
    </source>
</evidence>
<dbReference type="AlphaFoldDB" id="A0A7I8W5Q8"/>
<dbReference type="EMBL" id="CAJFCJ010000019">
    <property type="protein sequence ID" value="CAD5123887.1"/>
    <property type="molecule type" value="Genomic_DNA"/>
</dbReference>
<evidence type="ECO:0000256" key="5">
    <source>
        <dbReference type="ARBA" id="ARBA00023069"/>
    </source>
</evidence>
<protein>
    <recommendedName>
        <fullName evidence="10">Radial spoke head protein 9 homolog</fullName>
    </recommendedName>
</protein>
<dbReference type="Proteomes" id="UP000549394">
    <property type="component" value="Unassembled WGS sequence"/>
</dbReference>
<dbReference type="PANTHER" id="PTHR22069">
    <property type="entry name" value="MITOCHONDRIAL RIBOSOMAL PROTEIN S18"/>
    <property type="match status" value="1"/>
</dbReference>
<proteinExistence type="inferred from homology"/>
<dbReference type="InterPro" id="IPR055316">
    <property type="entry name" value="RSP9"/>
</dbReference>
<dbReference type="PANTHER" id="PTHR22069:SF0">
    <property type="entry name" value="RADIAL SPOKE HEAD PROTEIN 9 HOMOLOG"/>
    <property type="match status" value="1"/>
</dbReference>
<keyword evidence="12" id="KW-1185">Reference proteome</keyword>
<evidence type="ECO:0000256" key="10">
    <source>
        <dbReference type="ARBA" id="ARBA00041080"/>
    </source>
</evidence>
<evidence type="ECO:0000256" key="9">
    <source>
        <dbReference type="ARBA" id="ARBA00038319"/>
    </source>
</evidence>
<keyword evidence="5" id="KW-0969">Cilium</keyword>
<dbReference type="InterPro" id="IPR006802">
    <property type="entry name" value="Radial_spoke"/>
</dbReference>
<dbReference type="OrthoDB" id="10258956at2759"/>
<keyword evidence="2" id="KW-0963">Cytoplasm</keyword>
<sequence>MNSIDLNVNIDYLGSTGAILNPEQKAIIQTSLCLLKKNEKFAKVYFWGKILGVKQDYFIAQGVDDNEFGERKMFYSRDCSQWKALPIVTESMRAQAKLIKGRFIGSPSHEFEHIQIKDRSGEEEDPEEETIVVREEDRLAAVIHEIDHDVRIVPRAAYFMKPITGKVEENNTFEGLTISEAAKLCNYTHFREPKESVIKEICMEKAETDKSLDFMDPIDADIPKGSWSLRFERGSGLVLQRQKCSQHREESESRANMQGYCHWSNNQPTTSNQCYGSFYEEPIPSADPSNSSYVAKEMIEDNAERKSKVIDSHRRPFSNIAFYPPMYSGTVTSGVRGVSNALAESNNPCRSICSLGNRKNKFDINKGYEYGAKSVKEKLGKVPSTKQGAGFRASYPRYSKPTAVSYSGDGLGQRDAYTWHTVAGSLVHVKREYLKS</sequence>
<comment type="caution">
    <text evidence="11">The sequence shown here is derived from an EMBL/GenBank/DDBJ whole genome shotgun (WGS) entry which is preliminary data.</text>
</comment>
<evidence type="ECO:0000256" key="7">
    <source>
        <dbReference type="ARBA" id="ARBA00023273"/>
    </source>
</evidence>
<dbReference type="GO" id="GO:0060294">
    <property type="term" value="P:cilium movement involved in cell motility"/>
    <property type="evidence" value="ECO:0007669"/>
    <property type="project" value="InterPro"/>
</dbReference>
<reference evidence="11 12" key="1">
    <citation type="submission" date="2020-08" db="EMBL/GenBank/DDBJ databases">
        <authorList>
            <person name="Hejnol A."/>
        </authorList>
    </citation>
    <scope>NUCLEOTIDE SEQUENCE [LARGE SCALE GENOMIC DNA]</scope>
</reference>
<dbReference type="GO" id="GO:0001534">
    <property type="term" value="C:radial spoke"/>
    <property type="evidence" value="ECO:0007669"/>
    <property type="project" value="InterPro"/>
</dbReference>
<organism evidence="11 12">
    <name type="scientific">Dimorphilus gyrociliatus</name>
    <dbReference type="NCBI Taxonomy" id="2664684"/>
    <lineage>
        <taxon>Eukaryota</taxon>
        <taxon>Metazoa</taxon>
        <taxon>Spiralia</taxon>
        <taxon>Lophotrochozoa</taxon>
        <taxon>Annelida</taxon>
        <taxon>Polychaeta</taxon>
        <taxon>Polychaeta incertae sedis</taxon>
        <taxon>Dinophilidae</taxon>
        <taxon>Dimorphilus</taxon>
    </lineage>
</organism>
<gene>
    <name evidence="11" type="ORF">DGYR_LOCUS11516</name>
</gene>
<dbReference type="GO" id="GO:0044458">
    <property type="term" value="P:motile cilium assembly"/>
    <property type="evidence" value="ECO:0007669"/>
    <property type="project" value="TreeGrafter"/>
</dbReference>
<evidence type="ECO:0000256" key="6">
    <source>
        <dbReference type="ARBA" id="ARBA00023212"/>
    </source>
</evidence>
<dbReference type="Pfam" id="PF04712">
    <property type="entry name" value="Radial_spoke"/>
    <property type="match status" value="1"/>
</dbReference>
<evidence type="ECO:0000313" key="12">
    <source>
        <dbReference type="Proteomes" id="UP000549394"/>
    </source>
</evidence>
<comment type="similarity">
    <text evidence="9">Belongs to the flagellar radial spoke RSP9 family.</text>
</comment>
<keyword evidence="3" id="KW-0970">Cilium biogenesis/degradation</keyword>
<keyword evidence="7" id="KW-0966">Cell projection</keyword>
<evidence type="ECO:0000256" key="1">
    <source>
        <dbReference type="ARBA" id="ARBA00004611"/>
    </source>
</evidence>
<keyword evidence="4" id="KW-0282">Flagellum</keyword>
<name>A0A7I8W5Q8_9ANNE</name>
<evidence type="ECO:0000256" key="4">
    <source>
        <dbReference type="ARBA" id="ARBA00022846"/>
    </source>
</evidence>
<evidence type="ECO:0000256" key="2">
    <source>
        <dbReference type="ARBA" id="ARBA00022490"/>
    </source>
</evidence>
<evidence type="ECO:0000256" key="8">
    <source>
        <dbReference type="ARBA" id="ARBA00037822"/>
    </source>
</evidence>
<accession>A0A7I8W5Q8</accession>
<dbReference type="GO" id="GO:0035082">
    <property type="term" value="P:axoneme assembly"/>
    <property type="evidence" value="ECO:0007669"/>
    <property type="project" value="InterPro"/>
</dbReference>
<keyword evidence="6" id="KW-0206">Cytoskeleton</keyword>
<dbReference type="GO" id="GO:0060091">
    <property type="term" value="C:kinocilium"/>
    <property type="evidence" value="ECO:0007669"/>
    <property type="project" value="UniProtKB-SubCell"/>
</dbReference>